<dbReference type="PANTHER" id="PTHR33164:SF43">
    <property type="entry name" value="HTH-TYPE TRANSCRIPTIONAL REPRESSOR YETL"/>
    <property type="match status" value="1"/>
</dbReference>
<dbReference type="InterPro" id="IPR036388">
    <property type="entry name" value="WH-like_DNA-bd_sf"/>
</dbReference>
<dbReference type="Gene3D" id="1.10.10.10">
    <property type="entry name" value="Winged helix-like DNA-binding domain superfamily/Winged helix DNA-binding domain"/>
    <property type="match status" value="1"/>
</dbReference>
<dbReference type="SUPFAM" id="SSF46785">
    <property type="entry name" value="Winged helix' DNA-binding domain"/>
    <property type="match status" value="1"/>
</dbReference>
<dbReference type="PROSITE" id="PS50995">
    <property type="entry name" value="HTH_MARR_2"/>
    <property type="match status" value="1"/>
</dbReference>
<feature type="domain" description="HTH marR-type" evidence="1">
    <location>
        <begin position="11"/>
        <end position="139"/>
    </location>
</feature>
<name>A0A9X1T2T7_9ACTN</name>
<evidence type="ECO:0000313" key="2">
    <source>
        <dbReference type="EMBL" id="MCD5315013.1"/>
    </source>
</evidence>
<dbReference type="InterPro" id="IPR036390">
    <property type="entry name" value="WH_DNA-bd_sf"/>
</dbReference>
<dbReference type="GO" id="GO:0006950">
    <property type="term" value="P:response to stress"/>
    <property type="evidence" value="ECO:0007669"/>
    <property type="project" value="TreeGrafter"/>
</dbReference>
<dbReference type="EMBL" id="JAJOMB010000019">
    <property type="protein sequence ID" value="MCD5315013.1"/>
    <property type="molecule type" value="Genomic_DNA"/>
</dbReference>
<dbReference type="PANTHER" id="PTHR33164">
    <property type="entry name" value="TRANSCRIPTIONAL REGULATOR, MARR FAMILY"/>
    <property type="match status" value="1"/>
</dbReference>
<dbReference type="RefSeq" id="WP_231447819.1">
    <property type="nucleotide sequence ID" value="NZ_JAJOMB010000019.1"/>
</dbReference>
<comment type="caution">
    <text evidence="2">The sequence shown here is derived from an EMBL/GenBank/DDBJ whole genome shotgun (WGS) entry which is preliminary data.</text>
</comment>
<dbReference type="Pfam" id="PF12802">
    <property type="entry name" value="MarR_2"/>
    <property type="match status" value="1"/>
</dbReference>
<dbReference type="SMART" id="SM00347">
    <property type="entry name" value="HTH_MARR"/>
    <property type="match status" value="1"/>
</dbReference>
<dbReference type="InterPro" id="IPR000835">
    <property type="entry name" value="HTH_MarR-typ"/>
</dbReference>
<dbReference type="Proteomes" id="UP001138997">
    <property type="component" value="Unassembled WGS sequence"/>
</dbReference>
<dbReference type="InterPro" id="IPR039422">
    <property type="entry name" value="MarR/SlyA-like"/>
</dbReference>
<reference evidence="2" key="1">
    <citation type="submission" date="2021-11" db="EMBL/GenBank/DDBJ databases">
        <title>Streptomyces corallinus and Kineosporia corallina sp. nov., two new coral-derived marine actinobacteria.</title>
        <authorList>
            <person name="Buangrab K."/>
            <person name="Sutthacheep M."/>
            <person name="Yeemin T."/>
            <person name="Harunari E."/>
            <person name="Igarashi Y."/>
            <person name="Sripreechasak P."/>
            <person name="Kanchanasin P."/>
            <person name="Tanasupawat S."/>
            <person name="Phongsopitanun W."/>
        </authorList>
    </citation>
    <scope>NUCLEOTIDE SEQUENCE</scope>
    <source>
        <strain evidence="2">JCM 31032</strain>
    </source>
</reference>
<dbReference type="GO" id="GO:0003700">
    <property type="term" value="F:DNA-binding transcription factor activity"/>
    <property type="evidence" value="ECO:0007669"/>
    <property type="project" value="InterPro"/>
</dbReference>
<protein>
    <submittedName>
        <fullName evidence="2">MarR family transcriptional regulator</fullName>
    </submittedName>
</protein>
<evidence type="ECO:0000259" key="1">
    <source>
        <dbReference type="PROSITE" id="PS50995"/>
    </source>
</evidence>
<gene>
    <name evidence="2" type="ORF">LR394_29325</name>
</gene>
<sequence length="165" mass="18265">MRSDEVTQPGDERLSEAVVAVAVLSRSLERALSDLTLPQFRILALIESEPQRAARLADRSEVTKASLTSIVLVLERRALIRRENVPGDKRGVLFSLTEKGQKVLRESRQVLNERLLAFLSRFEPAEQESVLEGLQLIAASTGKGFSAQATHAAMRDQSQAQERGE</sequence>
<keyword evidence="3" id="KW-1185">Reference proteome</keyword>
<evidence type="ECO:0000313" key="3">
    <source>
        <dbReference type="Proteomes" id="UP001138997"/>
    </source>
</evidence>
<organism evidence="2 3">
    <name type="scientific">Kineosporia babensis</name>
    <dbReference type="NCBI Taxonomy" id="499548"/>
    <lineage>
        <taxon>Bacteria</taxon>
        <taxon>Bacillati</taxon>
        <taxon>Actinomycetota</taxon>
        <taxon>Actinomycetes</taxon>
        <taxon>Kineosporiales</taxon>
        <taxon>Kineosporiaceae</taxon>
        <taxon>Kineosporia</taxon>
    </lineage>
</organism>
<accession>A0A9X1T2T7</accession>
<proteinExistence type="predicted"/>
<dbReference type="AlphaFoldDB" id="A0A9X1T2T7"/>